<name>A0A9D8KEY3_9DELT</name>
<comment type="caution">
    <text evidence="1">The sequence shown here is derived from an EMBL/GenBank/DDBJ whole genome shotgun (WGS) entry which is preliminary data.</text>
</comment>
<evidence type="ECO:0000313" key="2">
    <source>
        <dbReference type="Proteomes" id="UP000809273"/>
    </source>
</evidence>
<organism evidence="1 2">
    <name type="scientific">Candidatus Zymogenus saltonus</name>
    <dbReference type="NCBI Taxonomy" id="2844893"/>
    <lineage>
        <taxon>Bacteria</taxon>
        <taxon>Deltaproteobacteria</taxon>
        <taxon>Candidatus Zymogenia</taxon>
        <taxon>Candidatus Zymogeniales</taxon>
        <taxon>Candidatus Zymogenaceae</taxon>
        <taxon>Candidatus Zymogenus</taxon>
    </lineage>
</organism>
<sequence length="189" mass="21257">MTPKRTSVYNRKKDVNIYITDFGLTVVAVMEDRAHNMEVELDIELPTMVISDIRGRMPRIPREECREALPALQRAAGLEIKRGLSVKMEETIGGKIGCSHMTNLVMEACYCSFQGHYMKLREIAGDILDEMSDPERMKAFVSIMPRMLDSCIVYSEASSLIKEAKSSPETENFNRLISRIAGAYGGKAK</sequence>
<evidence type="ECO:0000313" key="1">
    <source>
        <dbReference type="EMBL" id="MBN1572938.1"/>
    </source>
</evidence>
<dbReference type="AlphaFoldDB" id="A0A9D8KEY3"/>
<gene>
    <name evidence="1" type="ORF">JW984_07065</name>
</gene>
<dbReference type="EMBL" id="JAFGIX010000032">
    <property type="protein sequence ID" value="MBN1572938.1"/>
    <property type="molecule type" value="Genomic_DNA"/>
</dbReference>
<dbReference type="Pfam" id="PF11136">
    <property type="entry name" value="DUF2889"/>
    <property type="match status" value="1"/>
</dbReference>
<dbReference type="InterPro" id="IPR021312">
    <property type="entry name" value="DUF2889"/>
</dbReference>
<accession>A0A9D8KEY3</accession>
<proteinExistence type="predicted"/>
<protein>
    <submittedName>
        <fullName evidence="1">DUF2889 domain-containing protein</fullName>
    </submittedName>
</protein>
<reference evidence="1" key="2">
    <citation type="submission" date="2021-01" db="EMBL/GenBank/DDBJ databases">
        <authorList>
            <person name="Hahn C.R."/>
            <person name="Youssef N.H."/>
            <person name="Elshahed M."/>
        </authorList>
    </citation>
    <scope>NUCLEOTIDE SEQUENCE</scope>
    <source>
        <strain evidence="1">Zod_Metabat.24</strain>
    </source>
</reference>
<reference evidence="1" key="1">
    <citation type="journal article" date="2021" name="Environ. Microbiol.">
        <title>Genomic characterization of three novel Desulfobacterota classes expand the metabolic and phylogenetic diversity of the phylum.</title>
        <authorList>
            <person name="Murphy C.L."/>
            <person name="Biggerstaff J."/>
            <person name="Eichhorn A."/>
            <person name="Ewing E."/>
            <person name="Shahan R."/>
            <person name="Soriano D."/>
            <person name="Stewart S."/>
            <person name="VanMol K."/>
            <person name="Walker R."/>
            <person name="Walters P."/>
            <person name="Elshahed M.S."/>
            <person name="Youssef N.H."/>
        </authorList>
    </citation>
    <scope>NUCLEOTIDE SEQUENCE</scope>
    <source>
        <strain evidence="1">Zod_Metabat.24</strain>
    </source>
</reference>
<dbReference type="Proteomes" id="UP000809273">
    <property type="component" value="Unassembled WGS sequence"/>
</dbReference>